<evidence type="ECO:0000256" key="1">
    <source>
        <dbReference type="ARBA" id="ARBA00009175"/>
    </source>
</evidence>
<dbReference type="InterPro" id="IPR005950">
    <property type="entry name" value="ModA"/>
</dbReference>
<dbReference type="Proteomes" id="UP000004095">
    <property type="component" value="Unassembled WGS sequence"/>
</dbReference>
<dbReference type="eggNOG" id="COG0725">
    <property type="taxonomic scope" value="Bacteria"/>
</dbReference>
<dbReference type="GO" id="GO:0015689">
    <property type="term" value="P:molybdate ion transport"/>
    <property type="evidence" value="ECO:0007669"/>
    <property type="project" value="InterPro"/>
</dbReference>
<evidence type="ECO:0000313" key="6">
    <source>
        <dbReference type="Proteomes" id="UP000004095"/>
    </source>
</evidence>
<keyword evidence="4" id="KW-0500">Molybdenum</keyword>
<organism evidence="5 6">
    <name type="scientific">Microscilla marina ATCC 23134</name>
    <dbReference type="NCBI Taxonomy" id="313606"/>
    <lineage>
        <taxon>Bacteria</taxon>
        <taxon>Pseudomonadati</taxon>
        <taxon>Bacteroidota</taxon>
        <taxon>Cytophagia</taxon>
        <taxon>Cytophagales</taxon>
        <taxon>Microscillaceae</taxon>
        <taxon>Microscilla</taxon>
    </lineage>
</organism>
<evidence type="ECO:0000313" key="5">
    <source>
        <dbReference type="EMBL" id="EAY27416.1"/>
    </source>
</evidence>
<comment type="similarity">
    <text evidence="1">Belongs to the bacterial solute-binding protein ModA family.</text>
</comment>
<evidence type="ECO:0000256" key="2">
    <source>
        <dbReference type="ARBA" id="ARBA00022723"/>
    </source>
</evidence>
<comment type="caution">
    <text evidence="5">The sequence shown here is derived from an EMBL/GenBank/DDBJ whole genome shotgun (WGS) entry which is preliminary data.</text>
</comment>
<dbReference type="Pfam" id="PF13531">
    <property type="entry name" value="SBP_bac_11"/>
    <property type="match status" value="1"/>
</dbReference>
<dbReference type="SUPFAM" id="SSF53850">
    <property type="entry name" value="Periplasmic binding protein-like II"/>
    <property type="match status" value="1"/>
</dbReference>
<dbReference type="CDD" id="cd13539">
    <property type="entry name" value="PBP2_AvModA"/>
    <property type="match status" value="1"/>
</dbReference>
<sequence length="261" mass="28771">MKKITFISLLWVCFTGCQTKPYEGITIATAANMQFAMQALTKAFKQKFKIDCRVVVGSSGKLTAQIKEGAPYQVLVSADMKYPQTLYKAGLSSAPKTYAWGKLVLWTQKPDLKLHLGTLTQQGIRHLAIANPKTAPYGAAAVAVLKQQGVYDQIKPKLVYGESIAQTNQFIISQTADVGFTAKAVVLSPRLKNKGKWIDIAPTLYPPIAQGIAVILPKGKQHKVEVQRNLENAKAFEKFLFTPAAQHILQQYGYTTRSLVK</sequence>
<name>A1ZQ07_MICM2</name>
<accession>A1ZQ07</accession>
<keyword evidence="3" id="KW-0732">Signal</keyword>
<protein>
    <submittedName>
        <fullName evidence="5">Molybdate ABC transporter, periplasmic molybdate-binding protein</fullName>
    </submittedName>
</protein>
<keyword evidence="2 4" id="KW-0479">Metal-binding</keyword>
<keyword evidence="6" id="KW-1185">Reference proteome</keyword>
<dbReference type="InterPro" id="IPR050682">
    <property type="entry name" value="ModA/WtpA"/>
</dbReference>
<dbReference type="InterPro" id="IPR044084">
    <property type="entry name" value="AvModA-like_subst-bd"/>
</dbReference>
<proteinExistence type="inferred from homology"/>
<evidence type="ECO:0000256" key="4">
    <source>
        <dbReference type="PIRSR" id="PIRSR004846-1"/>
    </source>
</evidence>
<dbReference type="GO" id="GO:0046872">
    <property type="term" value="F:metal ion binding"/>
    <property type="evidence" value="ECO:0007669"/>
    <property type="project" value="UniProtKB-KW"/>
</dbReference>
<reference evidence="5 6" key="1">
    <citation type="submission" date="2007-01" db="EMBL/GenBank/DDBJ databases">
        <authorList>
            <person name="Haygood M."/>
            <person name="Podell S."/>
            <person name="Anderson C."/>
            <person name="Hopkinson B."/>
            <person name="Roe K."/>
            <person name="Barbeau K."/>
            <person name="Gaasterland T."/>
            <person name="Ferriera S."/>
            <person name="Johnson J."/>
            <person name="Kravitz S."/>
            <person name="Beeson K."/>
            <person name="Sutton G."/>
            <person name="Rogers Y.-H."/>
            <person name="Friedman R."/>
            <person name="Frazier M."/>
            <person name="Venter J.C."/>
        </authorList>
    </citation>
    <scope>NUCLEOTIDE SEQUENCE [LARGE SCALE GENOMIC DNA]</scope>
    <source>
        <strain evidence="5 6">ATCC 23134</strain>
    </source>
</reference>
<dbReference type="Gene3D" id="3.40.190.10">
    <property type="entry name" value="Periplasmic binding protein-like II"/>
    <property type="match status" value="2"/>
</dbReference>
<dbReference type="PIRSF" id="PIRSF004846">
    <property type="entry name" value="ModA"/>
    <property type="match status" value="1"/>
</dbReference>
<feature type="binding site" evidence="4">
    <location>
        <position position="59"/>
    </location>
    <ligand>
        <name>molybdate</name>
        <dbReference type="ChEBI" id="CHEBI:36264"/>
    </ligand>
</feature>
<dbReference type="RefSeq" id="WP_002699376.1">
    <property type="nucleotide sequence ID" value="NZ_AAWS01000023.1"/>
</dbReference>
<dbReference type="GO" id="GO:0030973">
    <property type="term" value="F:molybdate ion binding"/>
    <property type="evidence" value="ECO:0007669"/>
    <property type="project" value="InterPro"/>
</dbReference>
<dbReference type="NCBIfam" id="TIGR01256">
    <property type="entry name" value="modA"/>
    <property type="match status" value="1"/>
</dbReference>
<gene>
    <name evidence="5" type="ORF">M23134_06817</name>
</gene>
<dbReference type="OrthoDB" id="9785015at2"/>
<dbReference type="AlphaFoldDB" id="A1ZQ07"/>
<dbReference type="PANTHER" id="PTHR30632:SF14">
    <property type="entry name" value="TUNGSTATE_MOLYBDATE_CHROMATE-BINDING PROTEIN MODA"/>
    <property type="match status" value="1"/>
</dbReference>
<dbReference type="EMBL" id="AAWS01000023">
    <property type="protein sequence ID" value="EAY27416.1"/>
    <property type="molecule type" value="Genomic_DNA"/>
</dbReference>
<evidence type="ECO:0000256" key="3">
    <source>
        <dbReference type="ARBA" id="ARBA00022729"/>
    </source>
</evidence>
<dbReference type="PANTHER" id="PTHR30632">
    <property type="entry name" value="MOLYBDATE-BINDING PERIPLASMIC PROTEIN"/>
    <property type="match status" value="1"/>
</dbReference>
<feature type="binding site" evidence="4">
    <location>
        <position position="164"/>
    </location>
    <ligand>
        <name>molybdate</name>
        <dbReference type="ChEBI" id="CHEBI:36264"/>
    </ligand>
</feature>